<accession>A0A0L7LJU5</accession>
<dbReference type="PANTHER" id="PTHR33689:SF1">
    <property type="entry name" value="FAS-BINDING FACTOR 1"/>
    <property type="match status" value="1"/>
</dbReference>
<dbReference type="STRING" id="104452.A0A0L7LJU5"/>
<feature type="region of interest" description="Disordered" evidence="2">
    <location>
        <begin position="1"/>
        <end position="20"/>
    </location>
</feature>
<evidence type="ECO:0000256" key="1">
    <source>
        <dbReference type="SAM" id="Coils"/>
    </source>
</evidence>
<dbReference type="InterPro" id="IPR033561">
    <property type="entry name" value="FBF1"/>
</dbReference>
<gene>
    <name evidence="3" type="ORF">OBRU01_07205</name>
</gene>
<evidence type="ECO:0000313" key="4">
    <source>
        <dbReference type="Proteomes" id="UP000037510"/>
    </source>
</evidence>
<dbReference type="GO" id="GO:0090162">
    <property type="term" value="P:establishment of epithelial cell polarity"/>
    <property type="evidence" value="ECO:0007669"/>
    <property type="project" value="InterPro"/>
</dbReference>
<dbReference type="Proteomes" id="UP000037510">
    <property type="component" value="Unassembled WGS sequence"/>
</dbReference>
<dbReference type="AlphaFoldDB" id="A0A0L7LJU5"/>
<keyword evidence="1" id="KW-0175">Coiled coil</keyword>
<proteinExistence type="predicted"/>
<reference evidence="3 4" key="1">
    <citation type="journal article" date="2015" name="Genome Biol. Evol.">
        <title>The genome of winter moth (Operophtera brumata) provides a genomic perspective on sexual dimorphism and phenology.</title>
        <authorList>
            <person name="Derks M.F."/>
            <person name="Smit S."/>
            <person name="Salis L."/>
            <person name="Schijlen E."/>
            <person name="Bossers A."/>
            <person name="Mateman C."/>
            <person name="Pijl A.S."/>
            <person name="de Ridder D."/>
            <person name="Groenen M.A."/>
            <person name="Visser M.E."/>
            <person name="Megens H.J."/>
        </authorList>
    </citation>
    <scope>NUCLEOTIDE SEQUENCE [LARGE SCALE GENOMIC DNA]</scope>
    <source>
        <strain evidence="3">WM2013NL</strain>
        <tissue evidence="3">Head and thorax</tissue>
    </source>
</reference>
<organism evidence="3 4">
    <name type="scientific">Operophtera brumata</name>
    <name type="common">Winter moth</name>
    <name type="synonym">Phalaena brumata</name>
    <dbReference type="NCBI Taxonomy" id="104452"/>
    <lineage>
        <taxon>Eukaryota</taxon>
        <taxon>Metazoa</taxon>
        <taxon>Ecdysozoa</taxon>
        <taxon>Arthropoda</taxon>
        <taxon>Hexapoda</taxon>
        <taxon>Insecta</taxon>
        <taxon>Pterygota</taxon>
        <taxon>Neoptera</taxon>
        <taxon>Endopterygota</taxon>
        <taxon>Lepidoptera</taxon>
        <taxon>Glossata</taxon>
        <taxon>Ditrysia</taxon>
        <taxon>Geometroidea</taxon>
        <taxon>Geometridae</taxon>
        <taxon>Larentiinae</taxon>
        <taxon>Operophtera</taxon>
    </lineage>
</organism>
<feature type="coiled-coil region" evidence="1">
    <location>
        <begin position="565"/>
        <end position="723"/>
    </location>
</feature>
<feature type="region of interest" description="Disordered" evidence="2">
    <location>
        <begin position="81"/>
        <end position="224"/>
    </location>
</feature>
<comment type="caution">
    <text evidence="3">The sequence shown here is derived from an EMBL/GenBank/DDBJ whole genome shotgun (WGS) entry which is preliminary data.</text>
</comment>
<feature type="compositionally biased region" description="Low complexity" evidence="2">
    <location>
        <begin position="116"/>
        <end position="128"/>
    </location>
</feature>
<evidence type="ECO:0000313" key="3">
    <source>
        <dbReference type="EMBL" id="KOB75634.1"/>
    </source>
</evidence>
<feature type="coiled-coil region" evidence="1">
    <location>
        <begin position="432"/>
        <end position="459"/>
    </location>
</feature>
<dbReference type="PANTHER" id="PTHR33689">
    <property type="entry name" value="FAS-BINDING FACTOR 1"/>
    <property type="match status" value="1"/>
</dbReference>
<feature type="compositionally biased region" description="Basic and acidic residues" evidence="2">
    <location>
        <begin position="210"/>
        <end position="224"/>
    </location>
</feature>
<evidence type="ECO:0000256" key="2">
    <source>
        <dbReference type="SAM" id="MobiDB-lite"/>
    </source>
</evidence>
<keyword evidence="4" id="KW-1185">Reference proteome</keyword>
<dbReference type="EMBL" id="JTDY01000862">
    <property type="protein sequence ID" value="KOB75634.1"/>
    <property type="molecule type" value="Genomic_DNA"/>
</dbReference>
<protein>
    <submittedName>
        <fullName evidence="3">Fas-binding factor 1</fullName>
    </submittedName>
</protein>
<dbReference type="GO" id="GO:0097539">
    <property type="term" value="C:ciliary transition fiber"/>
    <property type="evidence" value="ECO:0007669"/>
    <property type="project" value="InterPro"/>
</dbReference>
<dbReference type="GO" id="GO:0060271">
    <property type="term" value="P:cilium assembly"/>
    <property type="evidence" value="ECO:0007669"/>
    <property type="project" value="InterPro"/>
</dbReference>
<feature type="compositionally biased region" description="Polar residues" evidence="2">
    <location>
        <begin position="160"/>
        <end position="172"/>
    </location>
</feature>
<dbReference type="GO" id="GO:0036064">
    <property type="term" value="C:ciliary basal body"/>
    <property type="evidence" value="ECO:0007669"/>
    <property type="project" value="TreeGrafter"/>
</dbReference>
<sequence length="938" mass="107163">MSFNLDDPLAGILSDGSDDSFFDDDILGKKKPVKKKDAITAGKKKSLFDLGETDNPKTTSVSESKKEALFDLGGDTGKVLATLEPRASPAPLKRTTSKDSFNIPQVENKPKPFDISKSPAKPKVSVSADRIDILSEFGSEPKSLGKGKSSQSILDDILGGSSTKPGSSQATRPATAAKNKDFDFESFLGKTTDSKPPPKTAPQKPIGKIDIPREVAKKEEPKKKAGGDWLGIFQEDDTVTEENPEMPSWLVGGVQGSSEDITAEGAALYLQQQESQLMVAMQLKAQEERLVAMQTRQKESHRVHREAALAQHSQLDAMLQKQAEQRHQMQSIITAHQQRISQRIKALLGTAAENEDNTIPNDDFDATSNIHERNENPHKKEKTQLLQLVQSLQENHDKEIDLMETSYRKSCRKNRVIEKTGLALKDPWKRQLAFLEVTLNQAEERMKEESDKLVKFYSEKIHWLEEHHQLYKNMSEDNLSSLTERHRAENQMIRQQHLENIKILQEHHAVLMENIKNAVKQEQGLIQDSAGFSSDLHQLVTDVKENKLHCQKLVDNVETLVENTHRDSDRGLQQLKKERDNFETEKAESREIVKLLESRLKQMTTMIEEESAALKHKRMEFDFEKATFSKQTEFAKNILKKQDEEIKTLREDIQREYNENKSKIEEGRAKALKDSATTAKEKVSVQSLKQDLEKMKVELQAQLEEVTEQRSKLNVERQQMHMEEQRISAKSRDYDLLAKTTVDKQSQADKKYSEAEFLQRKYEERIRRIQEHVVSLNVREKQIAKEKVALSRERLLLHNERKQIESRQQCSLCKSTQNIPDYMQSYPLPEPVYTVPVSRDYRNVDSAMNNIERDIASLMSRNYSLRHSTDAGHSMTEAKFQSGEAGQFESETPFKELMDPKFMMLRLDVQKVLSNLDHSKTGEAVDNVGFEDKVEDLE</sequence>
<dbReference type="GO" id="GO:0005814">
    <property type="term" value="C:centriole"/>
    <property type="evidence" value="ECO:0007669"/>
    <property type="project" value="TreeGrafter"/>
</dbReference>
<name>A0A0L7LJU5_OPEBR</name>